<comment type="caution">
    <text evidence="1">The sequence shown here is derived from an EMBL/GenBank/DDBJ whole genome shotgun (WGS) entry which is preliminary data.</text>
</comment>
<dbReference type="GO" id="GO:0005509">
    <property type="term" value="F:calcium ion binding"/>
    <property type="evidence" value="ECO:0007669"/>
    <property type="project" value="InterPro"/>
</dbReference>
<sequence>DPPVGPVVVTLVTNEDTAVSSQITAFDPDGEVLTYSLQDPPTNGVAVVNPDGTFTYTPNENYNGPDTFTVLISDPSGAFIVTNVFVTVTPVNDVPVVPNYEFVINEDTSLNSQVVATDVDGNPLT</sequence>
<dbReference type="InterPro" id="IPR015919">
    <property type="entry name" value="Cadherin-like_sf"/>
</dbReference>
<feature type="non-terminal residue" evidence="1">
    <location>
        <position position="125"/>
    </location>
</feature>
<dbReference type="GO" id="GO:0016020">
    <property type="term" value="C:membrane"/>
    <property type="evidence" value="ECO:0007669"/>
    <property type="project" value="InterPro"/>
</dbReference>
<dbReference type="Proteomes" id="UP001269400">
    <property type="component" value="Unassembled WGS sequence"/>
</dbReference>
<name>A0AAX6NIX9_PRIAR</name>
<dbReference type="AlphaFoldDB" id="A0AAX6NIX9"/>
<organism evidence="1 2">
    <name type="scientific">Priestia aryabhattai</name>
    <name type="common">Bacillus aryabhattai</name>
    <dbReference type="NCBI Taxonomy" id="412384"/>
    <lineage>
        <taxon>Bacteria</taxon>
        <taxon>Bacillati</taxon>
        <taxon>Bacillota</taxon>
        <taxon>Bacilli</taxon>
        <taxon>Bacillales</taxon>
        <taxon>Bacillaceae</taxon>
        <taxon>Priestia</taxon>
    </lineage>
</organism>
<proteinExistence type="predicted"/>
<accession>A0AAX6NIX9</accession>
<evidence type="ECO:0000313" key="2">
    <source>
        <dbReference type="Proteomes" id="UP001269400"/>
    </source>
</evidence>
<reference evidence="1" key="1">
    <citation type="journal article" date="2022" name="J Environ Chem Eng">
        <title>Biodegradation of petroleum oil using a constructed nonpathogenic and heavy metal-tolerant bacterial consortium isolated from marine sponges.</title>
        <authorList>
            <person name="Dechsakulwatana C."/>
            <person name="Rungsihiranrut A."/>
            <person name="Muangchinda C."/>
            <person name="Ningthoujam R."/>
            <person name="Klankeo P."/>
            <person name="Pinyakong O."/>
        </authorList>
    </citation>
    <scope>NUCLEOTIDE SEQUENCE</scope>
    <source>
        <strain evidence="1">TL01-2</strain>
    </source>
</reference>
<protein>
    <submittedName>
        <fullName evidence="1">Cadherin-like domain-containing protein</fullName>
    </submittedName>
</protein>
<evidence type="ECO:0000313" key="1">
    <source>
        <dbReference type="EMBL" id="MDU9695812.1"/>
    </source>
</evidence>
<dbReference type="EMBL" id="JAPTGD010000027">
    <property type="protein sequence ID" value="MDU9695812.1"/>
    <property type="molecule type" value="Genomic_DNA"/>
</dbReference>
<dbReference type="SUPFAM" id="SSF49313">
    <property type="entry name" value="Cadherin-like"/>
    <property type="match status" value="1"/>
</dbReference>
<dbReference type="Pfam" id="PF17963">
    <property type="entry name" value="Big_9"/>
    <property type="match status" value="1"/>
</dbReference>
<gene>
    <name evidence="1" type="ORF">O0Q50_32165</name>
</gene>
<reference evidence="1" key="2">
    <citation type="submission" date="2022-12" db="EMBL/GenBank/DDBJ databases">
        <authorList>
            <person name="Dechsakulwatana C."/>
            <person name="Rungsihiranrut A."/>
            <person name="Muangchinda C."/>
            <person name="Ningthoujam R."/>
            <person name="Klankeo P."/>
            <person name="Pinyakong O."/>
        </authorList>
    </citation>
    <scope>NUCLEOTIDE SEQUENCE</scope>
    <source>
        <strain evidence="1">TL01-2</strain>
    </source>
</reference>
<dbReference type="Gene3D" id="2.60.40.3440">
    <property type="match status" value="1"/>
</dbReference>
<dbReference type="RefSeq" id="WP_316911747.1">
    <property type="nucleotide sequence ID" value="NZ_JAPTGD010000027.1"/>
</dbReference>
<feature type="non-terminal residue" evidence="1">
    <location>
        <position position="1"/>
    </location>
</feature>